<evidence type="ECO:0008006" key="6">
    <source>
        <dbReference type="Google" id="ProtNLM"/>
    </source>
</evidence>
<feature type="coiled-coil region" evidence="1">
    <location>
        <begin position="176"/>
        <end position="234"/>
    </location>
</feature>
<keyword evidence="5" id="KW-1185">Reference proteome</keyword>
<name>A0A1I0LU34_9ACTN</name>
<organism evidence="4 5">
    <name type="scientific">Nonomuraea wenchangensis</name>
    <dbReference type="NCBI Taxonomy" id="568860"/>
    <lineage>
        <taxon>Bacteria</taxon>
        <taxon>Bacillati</taxon>
        <taxon>Actinomycetota</taxon>
        <taxon>Actinomycetes</taxon>
        <taxon>Streptosporangiales</taxon>
        <taxon>Streptosporangiaceae</taxon>
        <taxon>Nonomuraea</taxon>
    </lineage>
</organism>
<dbReference type="EMBL" id="FOHX01000027">
    <property type="protein sequence ID" value="SEU46690.1"/>
    <property type="molecule type" value="Genomic_DNA"/>
</dbReference>
<evidence type="ECO:0000256" key="2">
    <source>
        <dbReference type="SAM" id="MobiDB-lite"/>
    </source>
</evidence>
<dbReference type="OrthoDB" id="9831685at2"/>
<evidence type="ECO:0000313" key="5">
    <source>
        <dbReference type="Proteomes" id="UP000199361"/>
    </source>
</evidence>
<dbReference type="Proteomes" id="UP000199361">
    <property type="component" value="Unassembled WGS sequence"/>
</dbReference>
<dbReference type="STRING" id="568860.SAMN05421811_127120"/>
<feature type="transmembrane region" description="Helical" evidence="3">
    <location>
        <begin position="115"/>
        <end position="135"/>
    </location>
</feature>
<reference evidence="4 5" key="1">
    <citation type="submission" date="2016-10" db="EMBL/GenBank/DDBJ databases">
        <authorList>
            <person name="de Groot N.N."/>
        </authorList>
    </citation>
    <scope>NUCLEOTIDE SEQUENCE [LARGE SCALE GENOMIC DNA]</scope>
    <source>
        <strain evidence="4 5">CGMCC 4.5598</strain>
    </source>
</reference>
<keyword evidence="1" id="KW-0175">Coiled coil</keyword>
<feature type="transmembrane region" description="Helical" evidence="3">
    <location>
        <begin position="13"/>
        <end position="32"/>
    </location>
</feature>
<evidence type="ECO:0000313" key="4">
    <source>
        <dbReference type="EMBL" id="SEU46690.1"/>
    </source>
</evidence>
<keyword evidence="3" id="KW-1133">Transmembrane helix</keyword>
<proteinExistence type="predicted"/>
<dbReference type="AlphaFoldDB" id="A0A1I0LU34"/>
<feature type="transmembrane region" description="Helical" evidence="3">
    <location>
        <begin position="79"/>
        <end position="103"/>
    </location>
</feature>
<sequence>MTTQPSTQGHTRWPLWGLLVFCGGISLTLSVMHAMEKAADGDDLALVKGFLIGIAPVIAAAFLAHLLTDPYASPFLKGGVGMVFLGGMALSVSAQKAVVMPFVEGDEGLATLFPIMLDLSTIVALLALSGVGYSYNRAVQLEALREELLPALTRELEEKFAAELAARETELRAELGRNKEREIAELRRELTEERRAELVDVRRELTEEHGRELAKIQQAHSEELTEQEQALRNEFATRWAHAEEQIRNDAEARIQDRVRDAEIAAEARVRLELTRSGTASKGPRKALGRGTKDDRKPQVSVRDRAAALLRDTPDMKASDLATALDCTPKYARDLIKELVPGRGNGQDETGEGGVRLHAVP</sequence>
<gene>
    <name evidence="4" type="ORF">SAMN05421811_127120</name>
</gene>
<feature type="region of interest" description="Disordered" evidence="2">
    <location>
        <begin position="338"/>
        <end position="360"/>
    </location>
</feature>
<keyword evidence="3" id="KW-0472">Membrane</keyword>
<feature type="compositionally biased region" description="Basic and acidic residues" evidence="2">
    <location>
        <begin position="290"/>
        <end position="301"/>
    </location>
</feature>
<feature type="transmembrane region" description="Helical" evidence="3">
    <location>
        <begin position="44"/>
        <end position="67"/>
    </location>
</feature>
<accession>A0A1I0LU34</accession>
<evidence type="ECO:0000256" key="3">
    <source>
        <dbReference type="SAM" id="Phobius"/>
    </source>
</evidence>
<dbReference type="RefSeq" id="WP_091094088.1">
    <property type="nucleotide sequence ID" value="NZ_FOHX01000027.1"/>
</dbReference>
<keyword evidence="3" id="KW-0812">Transmembrane</keyword>
<protein>
    <recommendedName>
        <fullName evidence="6">DUF2637 domain-containing protein</fullName>
    </recommendedName>
</protein>
<evidence type="ECO:0000256" key="1">
    <source>
        <dbReference type="SAM" id="Coils"/>
    </source>
</evidence>
<feature type="region of interest" description="Disordered" evidence="2">
    <location>
        <begin position="274"/>
        <end position="301"/>
    </location>
</feature>